<feature type="signal peptide" evidence="2">
    <location>
        <begin position="1"/>
        <end position="23"/>
    </location>
</feature>
<evidence type="ECO:0000313" key="3">
    <source>
        <dbReference type="EMBL" id="XBL99637.1"/>
    </source>
</evidence>
<dbReference type="PROSITE" id="PS51257">
    <property type="entry name" value="PROKAR_LIPOPROTEIN"/>
    <property type="match status" value="1"/>
</dbReference>
<accession>A0AAU7F7B7</accession>
<dbReference type="Pfam" id="PF07759">
    <property type="entry name" value="DUF1615"/>
    <property type="match status" value="1"/>
</dbReference>
<organism evidence="3">
    <name type="scientific">Chitinibacter mangrovi</name>
    <dbReference type="NCBI Taxonomy" id="3153927"/>
    <lineage>
        <taxon>Bacteria</taxon>
        <taxon>Pseudomonadati</taxon>
        <taxon>Pseudomonadota</taxon>
        <taxon>Betaproteobacteria</taxon>
        <taxon>Neisseriales</taxon>
        <taxon>Chitinibacteraceae</taxon>
        <taxon>Chitinibacter</taxon>
    </lineage>
</organism>
<keyword evidence="2" id="KW-0732">Signal</keyword>
<dbReference type="InterPro" id="IPR011673">
    <property type="entry name" value="DUF1615"/>
</dbReference>
<dbReference type="AlphaFoldDB" id="A0AAU7F7B7"/>
<evidence type="ECO:0000256" key="2">
    <source>
        <dbReference type="SAM" id="SignalP"/>
    </source>
</evidence>
<feature type="compositionally biased region" description="Polar residues" evidence="1">
    <location>
        <begin position="28"/>
        <end position="44"/>
    </location>
</feature>
<name>A0AAU7F7B7_9NEIS</name>
<evidence type="ECO:0000256" key="1">
    <source>
        <dbReference type="SAM" id="MobiDB-lite"/>
    </source>
</evidence>
<feature type="region of interest" description="Disordered" evidence="1">
    <location>
        <begin position="24"/>
        <end position="68"/>
    </location>
</feature>
<protein>
    <submittedName>
        <fullName evidence="3">DUF1615 family protein</fullName>
    </submittedName>
</protein>
<dbReference type="EMBL" id="CP157355">
    <property type="protein sequence ID" value="XBL99637.1"/>
    <property type="molecule type" value="Genomic_DNA"/>
</dbReference>
<sequence>MRRILILSAALLLAACASQPVTAPLATPSVSPEPTATAQSMPAQTPQPTPSVSPIPSTAPTVRPSARPQISEAQGRVLMGKLLPAKMPDREGWIDDMLDAFTALKLAYTPEYICALAATIEQESSWQGDPVVPGLPKIVWGAIEDRAEKYHLPLLAVQTALLKTSPTGKSYKARIDSLRTEREMNDLFEDLAAEAKNLNLPLNMKNPIRTGGPMQVSIEFAQSHVKVWPYPYAMKGSVRSEVFTRRGGVYFGTAILLQYPAPYTDMVYRFADFNAGRYASRNAAFQQVVSHLSGKELVEDGDLLRYQNGNPSGTSSVQSALYGMSTQLGLSRDEILRDLKLEKLNAFAQSPLYQKVYALAERNGKSWPRASMPQIDLKSPKITRKLTTEWFANRVKWRYDTCMKRL</sequence>
<proteinExistence type="predicted"/>
<gene>
    <name evidence="3" type="ORF">ABHF33_11220</name>
</gene>
<feature type="chain" id="PRO_5043616273" evidence="2">
    <location>
        <begin position="24"/>
        <end position="406"/>
    </location>
</feature>
<reference evidence="3" key="1">
    <citation type="submission" date="2024-05" db="EMBL/GenBank/DDBJ databases">
        <authorList>
            <person name="Yang L."/>
            <person name="Pan L."/>
        </authorList>
    </citation>
    <scope>NUCLEOTIDE SEQUENCE</scope>
    <source>
        <strain evidence="3">FCG-7</strain>
    </source>
</reference>
<dbReference type="RefSeq" id="WP_348944052.1">
    <property type="nucleotide sequence ID" value="NZ_CP157355.1"/>
</dbReference>
<dbReference type="KEGG" id="cmav:ABHF33_11220"/>